<dbReference type="SUPFAM" id="SSF53335">
    <property type="entry name" value="S-adenosyl-L-methionine-dependent methyltransferases"/>
    <property type="match status" value="1"/>
</dbReference>
<keyword evidence="2" id="KW-0489">Methyltransferase</keyword>
<organism evidence="8">
    <name type="scientific">freshwater metagenome</name>
    <dbReference type="NCBI Taxonomy" id="449393"/>
    <lineage>
        <taxon>unclassified sequences</taxon>
        <taxon>metagenomes</taxon>
        <taxon>ecological metagenomes</taxon>
    </lineage>
</organism>
<evidence type="ECO:0000256" key="4">
    <source>
        <dbReference type="ARBA" id="ARBA00022691"/>
    </source>
</evidence>
<dbReference type="EMBL" id="CAFBQA010000009">
    <property type="protein sequence ID" value="CAB5035523.1"/>
    <property type="molecule type" value="Genomic_DNA"/>
</dbReference>
<dbReference type="GO" id="GO:0102559">
    <property type="term" value="F:peptide chain release factor N(5)-glutamine methyltransferase activity"/>
    <property type="evidence" value="ECO:0007669"/>
    <property type="project" value="UniProtKB-EC"/>
</dbReference>
<evidence type="ECO:0000313" key="10">
    <source>
        <dbReference type="EMBL" id="CAB4890711.1"/>
    </source>
</evidence>
<dbReference type="InterPro" id="IPR002052">
    <property type="entry name" value="DNA_methylase_N6_adenine_CS"/>
</dbReference>
<name>A0A6J6PSH5_9ZZZZ</name>
<dbReference type="InterPro" id="IPR004556">
    <property type="entry name" value="HemK-like"/>
</dbReference>
<evidence type="ECO:0000256" key="3">
    <source>
        <dbReference type="ARBA" id="ARBA00022679"/>
    </source>
</evidence>
<dbReference type="Gene3D" id="3.40.50.150">
    <property type="entry name" value="Vaccinia Virus protein VP39"/>
    <property type="match status" value="1"/>
</dbReference>
<dbReference type="InterPro" id="IPR029063">
    <property type="entry name" value="SAM-dependent_MTases_sf"/>
</dbReference>
<proteinExistence type="predicted"/>
<dbReference type="PANTHER" id="PTHR18895">
    <property type="entry name" value="HEMK METHYLTRANSFERASE"/>
    <property type="match status" value="1"/>
</dbReference>
<dbReference type="EMBL" id="CAFBMD010000013">
    <property type="protein sequence ID" value="CAB4890711.1"/>
    <property type="molecule type" value="Genomic_DNA"/>
</dbReference>
<dbReference type="Pfam" id="PF17827">
    <property type="entry name" value="PrmC_N"/>
    <property type="match status" value="1"/>
</dbReference>
<feature type="domain" description="Release factor glutamine methyltransferase N-terminal" evidence="7">
    <location>
        <begin position="7"/>
        <end position="75"/>
    </location>
</feature>
<gene>
    <name evidence="8" type="ORF">UFOPK2593_00664</name>
    <name evidence="9" type="ORF">UFOPK2894_00500</name>
    <name evidence="10" type="ORF">UFOPK3492_00325</name>
    <name evidence="11" type="ORF">UFOPK4234_00308</name>
    <name evidence="12" type="ORF">UFOPK4295_00658</name>
</gene>
<dbReference type="EMBL" id="CAEZXW010000032">
    <property type="protein sequence ID" value="CAB4701729.1"/>
    <property type="molecule type" value="Genomic_DNA"/>
</dbReference>
<keyword evidence="4" id="KW-0949">S-adenosyl-L-methionine</keyword>
<dbReference type="InterPro" id="IPR019874">
    <property type="entry name" value="RF_methyltr_PrmC"/>
</dbReference>
<dbReference type="EC" id="2.1.1.297" evidence="1"/>
<dbReference type="GO" id="GO:0003676">
    <property type="term" value="F:nucleic acid binding"/>
    <property type="evidence" value="ECO:0007669"/>
    <property type="project" value="InterPro"/>
</dbReference>
<keyword evidence="3" id="KW-0808">Transferase</keyword>
<dbReference type="PROSITE" id="PS00092">
    <property type="entry name" value="N6_MTASE"/>
    <property type="match status" value="1"/>
</dbReference>
<evidence type="ECO:0000313" key="11">
    <source>
        <dbReference type="EMBL" id="CAB5035523.1"/>
    </source>
</evidence>
<dbReference type="EMBL" id="CAFBQF010000026">
    <property type="protein sequence ID" value="CAB5048367.1"/>
    <property type="molecule type" value="Genomic_DNA"/>
</dbReference>
<dbReference type="PANTHER" id="PTHR18895:SF74">
    <property type="entry name" value="MTRF1L RELEASE FACTOR GLUTAMINE METHYLTRANSFERASE"/>
    <property type="match status" value="1"/>
</dbReference>
<dbReference type="InterPro" id="IPR007848">
    <property type="entry name" value="Small_mtfrase_dom"/>
</dbReference>
<dbReference type="InterPro" id="IPR050320">
    <property type="entry name" value="N5-glutamine_MTase"/>
</dbReference>
<evidence type="ECO:0000259" key="7">
    <source>
        <dbReference type="Pfam" id="PF17827"/>
    </source>
</evidence>
<evidence type="ECO:0000313" key="8">
    <source>
        <dbReference type="EMBL" id="CAB4701729.1"/>
    </source>
</evidence>
<evidence type="ECO:0000313" key="9">
    <source>
        <dbReference type="EMBL" id="CAB4769458.1"/>
    </source>
</evidence>
<dbReference type="Pfam" id="PF05175">
    <property type="entry name" value="MTS"/>
    <property type="match status" value="1"/>
</dbReference>
<evidence type="ECO:0000256" key="5">
    <source>
        <dbReference type="ARBA" id="ARBA00048391"/>
    </source>
</evidence>
<dbReference type="CDD" id="cd02440">
    <property type="entry name" value="AdoMet_MTases"/>
    <property type="match status" value="1"/>
</dbReference>
<dbReference type="Gene3D" id="1.10.8.10">
    <property type="entry name" value="DNA helicase RuvA subunit, C-terminal domain"/>
    <property type="match status" value="1"/>
</dbReference>
<accession>A0A6J6PSH5</accession>
<evidence type="ECO:0000256" key="2">
    <source>
        <dbReference type="ARBA" id="ARBA00022603"/>
    </source>
</evidence>
<dbReference type="NCBIfam" id="TIGR00536">
    <property type="entry name" value="hemK_fam"/>
    <property type="match status" value="1"/>
</dbReference>
<feature type="domain" description="Methyltransferase small" evidence="6">
    <location>
        <begin position="117"/>
        <end position="197"/>
    </location>
</feature>
<reference evidence="8" key="1">
    <citation type="submission" date="2020-05" db="EMBL/GenBank/DDBJ databases">
        <authorList>
            <person name="Chiriac C."/>
            <person name="Salcher M."/>
            <person name="Ghai R."/>
            <person name="Kavagutti S V."/>
        </authorList>
    </citation>
    <scope>NUCLEOTIDE SEQUENCE</scope>
</reference>
<dbReference type="EMBL" id="CAEZZQ010000022">
    <property type="protein sequence ID" value="CAB4769458.1"/>
    <property type="molecule type" value="Genomic_DNA"/>
</dbReference>
<dbReference type="GO" id="GO:0032259">
    <property type="term" value="P:methylation"/>
    <property type="evidence" value="ECO:0007669"/>
    <property type="project" value="UniProtKB-KW"/>
</dbReference>
<evidence type="ECO:0000259" key="6">
    <source>
        <dbReference type="Pfam" id="PF05175"/>
    </source>
</evidence>
<comment type="catalytic activity">
    <reaction evidence="5">
        <text>L-glutaminyl-[peptide chain release factor] + S-adenosyl-L-methionine = N(5)-methyl-L-glutaminyl-[peptide chain release factor] + S-adenosyl-L-homocysteine + H(+)</text>
        <dbReference type="Rhea" id="RHEA:42896"/>
        <dbReference type="Rhea" id="RHEA-COMP:10271"/>
        <dbReference type="Rhea" id="RHEA-COMP:10272"/>
        <dbReference type="ChEBI" id="CHEBI:15378"/>
        <dbReference type="ChEBI" id="CHEBI:30011"/>
        <dbReference type="ChEBI" id="CHEBI:57856"/>
        <dbReference type="ChEBI" id="CHEBI:59789"/>
        <dbReference type="ChEBI" id="CHEBI:61891"/>
        <dbReference type="EC" id="2.1.1.297"/>
    </reaction>
</comment>
<dbReference type="NCBIfam" id="TIGR03534">
    <property type="entry name" value="RF_mod_PrmC"/>
    <property type="match status" value="1"/>
</dbReference>
<protein>
    <recommendedName>
        <fullName evidence="1">peptide chain release factor N(5)-glutamine methyltransferase</fullName>
        <ecNumber evidence="1">2.1.1.297</ecNumber>
    </recommendedName>
</protein>
<dbReference type="AlphaFoldDB" id="A0A6J6PSH5"/>
<evidence type="ECO:0000256" key="1">
    <source>
        <dbReference type="ARBA" id="ARBA00012771"/>
    </source>
</evidence>
<evidence type="ECO:0000313" key="12">
    <source>
        <dbReference type="EMBL" id="CAB5048367.1"/>
    </source>
</evidence>
<sequence>MAESVRELIAEATRELSDAGVASPRVDAELIAAHVLDTERGRIFTYENFSPAQANSFRSYVDTRCSHVPVQYIIGLAPFRYLEVEVGPGVLIPRPETELVAQHAIDTAKSMPGTPIVVDLGSGSGAIALSISTEAPRSRVIAVERESSAFVWLKRNVANLAPSIECKQGDVADALQDLNGKVDIAVANPPYVNSHSEMPFEVSNFEPAEALLGGGDAGIEIPGLFARAASRLLKQGGTFICEHGEDQGLAIAALLSPDFIEVTLHTDFNDRPRWTSAVRR</sequence>
<dbReference type="InterPro" id="IPR040758">
    <property type="entry name" value="PrmC_N"/>
</dbReference>